<evidence type="ECO:0000259" key="1">
    <source>
        <dbReference type="PROSITE" id="PS51222"/>
    </source>
</evidence>
<protein>
    <recommendedName>
        <fullName evidence="1">DCD domain-containing protein</fullName>
    </recommendedName>
</protein>
<proteinExistence type="predicted"/>
<organism evidence="2 3">
    <name type="scientific">Eleusine coracana subsp. coracana</name>
    <dbReference type="NCBI Taxonomy" id="191504"/>
    <lineage>
        <taxon>Eukaryota</taxon>
        <taxon>Viridiplantae</taxon>
        <taxon>Streptophyta</taxon>
        <taxon>Embryophyta</taxon>
        <taxon>Tracheophyta</taxon>
        <taxon>Spermatophyta</taxon>
        <taxon>Magnoliopsida</taxon>
        <taxon>Liliopsida</taxon>
        <taxon>Poales</taxon>
        <taxon>Poaceae</taxon>
        <taxon>PACMAD clade</taxon>
        <taxon>Chloridoideae</taxon>
        <taxon>Cynodonteae</taxon>
        <taxon>Eleusininae</taxon>
        <taxon>Eleusine</taxon>
    </lineage>
</organism>
<dbReference type="InterPro" id="IPR044832">
    <property type="entry name" value="NRP-like"/>
</dbReference>
<feature type="domain" description="DCD" evidence="1">
    <location>
        <begin position="1"/>
        <end position="102"/>
    </location>
</feature>
<keyword evidence="3" id="KW-1185">Reference proteome</keyword>
<dbReference type="GO" id="GO:0034976">
    <property type="term" value="P:response to endoplasmic reticulum stress"/>
    <property type="evidence" value="ECO:0007669"/>
    <property type="project" value="InterPro"/>
</dbReference>
<dbReference type="AlphaFoldDB" id="A0AAV5FI56"/>
<dbReference type="Proteomes" id="UP001054889">
    <property type="component" value="Unassembled WGS sequence"/>
</dbReference>
<comment type="caution">
    <text evidence="2">The sequence shown here is derived from an EMBL/GenBank/DDBJ whole genome shotgun (WGS) entry which is preliminary data.</text>
</comment>
<evidence type="ECO:0000313" key="3">
    <source>
        <dbReference type="Proteomes" id="UP001054889"/>
    </source>
</evidence>
<reference evidence="2" key="1">
    <citation type="journal article" date="2018" name="DNA Res.">
        <title>Multiple hybrid de novo genome assembly of finger millet, an orphan allotetraploid crop.</title>
        <authorList>
            <person name="Hatakeyama M."/>
            <person name="Aluri S."/>
            <person name="Balachadran M.T."/>
            <person name="Sivarajan S.R."/>
            <person name="Patrignani A."/>
            <person name="Gruter S."/>
            <person name="Poveda L."/>
            <person name="Shimizu-Inatsugi R."/>
            <person name="Baeten J."/>
            <person name="Francoijs K.J."/>
            <person name="Nataraja K.N."/>
            <person name="Reddy Y.A.N."/>
            <person name="Phadnis S."/>
            <person name="Ravikumar R.L."/>
            <person name="Schlapbach R."/>
            <person name="Sreeman S.M."/>
            <person name="Shimizu K.K."/>
        </authorList>
    </citation>
    <scope>NUCLEOTIDE SEQUENCE</scope>
</reference>
<dbReference type="SMART" id="SM00767">
    <property type="entry name" value="DCD"/>
    <property type="match status" value="1"/>
</dbReference>
<gene>
    <name evidence="2" type="primary">gb23334</name>
    <name evidence="2" type="ORF">PR202_gb23334</name>
</gene>
<dbReference type="PANTHER" id="PTHR46034:SF38">
    <property type="entry name" value="OS09G0563700 PROTEIN"/>
    <property type="match status" value="1"/>
</dbReference>
<dbReference type="PANTHER" id="PTHR46034">
    <property type="match status" value="1"/>
</dbReference>
<dbReference type="InterPro" id="IPR013989">
    <property type="entry name" value="Dev_and_cell_death_domain"/>
</dbReference>
<sequence length="624" mass="69424">MRPALSVREDTVSSMAGAIFMSNTVTREQCFQAASNGGLNIIRDAFQHAYPAQVRVSIIWKCRPLSEDEFSPAIEENYYLPKKFYFDLSFKQVVRLYELFDDKRVELPIHNYAKNESFGTQDLNKRAQGKRSWTPNALHSDDQSDHLIPDISTIVKRYSSHTSKHTVLAPRAELQPNTMLPMGMENFGPQTAFMHKLHDQTEFPCQSEHLQAVSNSTYGKPAPYALPILQDNADYQEHCDICIRERHLSARDEMYAYEHQRLSEGKALPSAELSQQGIPAYPDVPEFGGKAVLAVDQQKNGPADYISLSDCGNNIGNAPDSSDTENDMGVDMSSQQHIKHVIGAESNTTVPQSSVFSRIALSKQPSQAAMGPTLNQLVSSLSQKAKEWSDENGPVLNVFSCMIREQAADRPYLHSQLNLSSQIELEAEAGESTESQPPFLNFKRRSEARNVDTNLGKEAIGKVKRRKLVRPSFGENNASTCSGNCIHERKKNYVKVGGNHFDIDLNTPATVDSDPIEKDDRIEVCPGVLIKTQTEKLCEVDADKTKGTNVMGTIKEQVPSFYNGAPAKRVSFDINISELNTMDESKLRTILDQTSSLLHAIGKIASVKSANFEESRSSSMHGEL</sequence>
<reference evidence="2" key="2">
    <citation type="submission" date="2021-12" db="EMBL/GenBank/DDBJ databases">
        <title>Resequencing data analysis of finger millet.</title>
        <authorList>
            <person name="Hatakeyama M."/>
            <person name="Aluri S."/>
            <person name="Balachadran M.T."/>
            <person name="Sivarajan S.R."/>
            <person name="Poveda L."/>
            <person name="Shimizu-Inatsugi R."/>
            <person name="Schlapbach R."/>
            <person name="Sreeman S.M."/>
            <person name="Shimizu K.K."/>
        </authorList>
    </citation>
    <scope>NUCLEOTIDE SEQUENCE</scope>
</reference>
<dbReference type="Pfam" id="PF10539">
    <property type="entry name" value="Dev_Cell_Death"/>
    <property type="match status" value="1"/>
</dbReference>
<evidence type="ECO:0000313" key="2">
    <source>
        <dbReference type="EMBL" id="GJN34652.1"/>
    </source>
</evidence>
<dbReference type="EMBL" id="BQKI01000085">
    <property type="protein sequence ID" value="GJN34652.1"/>
    <property type="molecule type" value="Genomic_DNA"/>
</dbReference>
<name>A0AAV5FI56_ELECO</name>
<dbReference type="PROSITE" id="PS51222">
    <property type="entry name" value="DCD"/>
    <property type="match status" value="1"/>
</dbReference>
<accession>A0AAV5FI56</accession>